<evidence type="ECO:0000313" key="2">
    <source>
        <dbReference type="Proteomes" id="UP000219252"/>
    </source>
</evidence>
<accession>A0A285US09</accession>
<dbReference type="AlphaFoldDB" id="A0A285US09"/>
<dbReference type="RefSeq" id="WP_097150621.1">
    <property type="nucleotide sequence ID" value="NZ_OBQC01000014.1"/>
</dbReference>
<keyword evidence="2" id="KW-1185">Reference proteome</keyword>
<sequence length="287" mass="32326">MMQYKLVIFFGFILLLFVSPIIASSFNPSQDITVEGLETPSQDITVEELETPKKLVYAPTTTDVPLDSLEPALSKNVLMLFTHSHEAFIPIVKNKSGKTAVYDSKSNITEFEEIIKMHFNVNSLNTKFLEVDTMDELYNTNRTFSEAYDVVRPYLSNEIQNNTYDLIVDLHRDSASRDISTLTYKNQTFGKIYFVVGEDNPNYSINQSYSQQISDKLNELVPGISRGVIGKKGEHVDGIYNQDLAKNMVLIELGGIENSEEEINRTISVLAQAISIVLQDESSSKNN</sequence>
<dbReference type="SUPFAM" id="SSF53187">
    <property type="entry name" value="Zn-dependent exopeptidases"/>
    <property type="match status" value="1"/>
</dbReference>
<organism evidence="1 2">
    <name type="scientific">Ureibacillus acetophenoni</name>
    <dbReference type="NCBI Taxonomy" id="614649"/>
    <lineage>
        <taxon>Bacteria</taxon>
        <taxon>Bacillati</taxon>
        <taxon>Bacillota</taxon>
        <taxon>Bacilli</taxon>
        <taxon>Bacillales</taxon>
        <taxon>Caryophanaceae</taxon>
        <taxon>Ureibacillus</taxon>
    </lineage>
</organism>
<evidence type="ECO:0000313" key="1">
    <source>
        <dbReference type="EMBL" id="SOC43031.1"/>
    </source>
</evidence>
<dbReference type="InterPro" id="IPR010897">
    <property type="entry name" value="Spore_II_P"/>
</dbReference>
<dbReference type="Proteomes" id="UP000219252">
    <property type="component" value="Unassembled WGS sequence"/>
</dbReference>
<dbReference type="Pfam" id="PF07454">
    <property type="entry name" value="SpoIIP"/>
    <property type="match status" value="1"/>
</dbReference>
<dbReference type="OrthoDB" id="1633470at2"/>
<gene>
    <name evidence="1" type="ORF">SAMN05877842_11440</name>
</gene>
<proteinExistence type="predicted"/>
<protein>
    <submittedName>
        <fullName evidence="1">Stage II sporulation protein P</fullName>
    </submittedName>
</protein>
<dbReference type="NCBIfam" id="TIGR02867">
    <property type="entry name" value="spore_II_P"/>
    <property type="match status" value="1"/>
</dbReference>
<dbReference type="EMBL" id="OBQC01000014">
    <property type="protein sequence ID" value="SOC43031.1"/>
    <property type="molecule type" value="Genomic_DNA"/>
</dbReference>
<name>A0A285US09_9BACL</name>
<reference evidence="2" key="1">
    <citation type="submission" date="2017-08" db="EMBL/GenBank/DDBJ databases">
        <authorList>
            <person name="Varghese N."/>
            <person name="Submissions S."/>
        </authorList>
    </citation>
    <scope>NUCLEOTIDE SEQUENCE [LARGE SCALE GENOMIC DNA]</scope>
    <source>
        <strain evidence="2">JC23</strain>
    </source>
</reference>